<keyword evidence="6" id="KW-1185">Reference proteome</keyword>
<evidence type="ECO:0000256" key="3">
    <source>
        <dbReference type="ARBA" id="ARBA00022737"/>
    </source>
</evidence>
<feature type="domain" description="Pyrin" evidence="4">
    <location>
        <begin position="1"/>
        <end position="89"/>
    </location>
</feature>
<dbReference type="InParanoid" id="A0A667W930"/>
<dbReference type="InterPro" id="IPR050637">
    <property type="entry name" value="NLRP_innate_immun_reg"/>
</dbReference>
<evidence type="ECO:0000256" key="1">
    <source>
        <dbReference type="ARBA" id="ARBA00004496"/>
    </source>
</evidence>
<dbReference type="Proteomes" id="UP000472263">
    <property type="component" value="Chromosome 8"/>
</dbReference>
<name>A0A667W930_9TELE</name>
<dbReference type="AlphaFoldDB" id="A0A667W930"/>
<reference evidence="5" key="3">
    <citation type="submission" date="2025-09" db="UniProtKB">
        <authorList>
            <consortium name="Ensembl"/>
        </authorList>
    </citation>
    <scope>IDENTIFICATION</scope>
</reference>
<dbReference type="SMART" id="SM01289">
    <property type="entry name" value="PYRIN"/>
    <property type="match status" value="2"/>
</dbReference>
<dbReference type="Gene3D" id="1.10.533.10">
    <property type="entry name" value="Death Domain, Fas"/>
    <property type="match status" value="2"/>
</dbReference>
<feature type="domain" description="Pyrin" evidence="4">
    <location>
        <begin position="132"/>
        <end position="193"/>
    </location>
</feature>
<dbReference type="InterPro" id="IPR004020">
    <property type="entry name" value="DAPIN"/>
</dbReference>
<dbReference type="PANTHER" id="PTHR45690:SF19">
    <property type="entry name" value="NACHT, LRR AND PYD DOMAINS-CONTAINING PROTEIN 3"/>
    <property type="match status" value="1"/>
</dbReference>
<dbReference type="Ensembl" id="ENSMMDT00005000884.1">
    <property type="protein sequence ID" value="ENSMMDP00005000865.1"/>
    <property type="gene ID" value="ENSMMDG00005000532.1"/>
</dbReference>
<accession>A0A667W930</accession>
<protein>
    <recommendedName>
        <fullName evidence="4">Pyrin domain-containing protein</fullName>
    </recommendedName>
</protein>
<organism evidence="5 6">
    <name type="scientific">Myripristis murdjan</name>
    <name type="common">pinecone soldierfish</name>
    <dbReference type="NCBI Taxonomy" id="586833"/>
    <lineage>
        <taxon>Eukaryota</taxon>
        <taxon>Metazoa</taxon>
        <taxon>Chordata</taxon>
        <taxon>Craniata</taxon>
        <taxon>Vertebrata</taxon>
        <taxon>Euteleostomi</taxon>
        <taxon>Actinopterygii</taxon>
        <taxon>Neopterygii</taxon>
        <taxon>Teleostei</taxon>
        <taxon>Neoteleostei</taxon>
        <taxon>Acanthomorphata</taxon>
        <taxon>Holocentriformes</taxon>
        <taxon>Holocentridae</taxon>
        <taxon>Myripristis</taxon>
    </lineage>
</organism>
<comment type="subcellular location">
    <subcellularLocation>
        <location evidence="1">Cytoplasm</location>
    </subcellularLocation>
</comment>
<evidence type="ECO:0000256" key="2">
    <source>
        <dbReference type="ARBA" id="ARBA00022490"/>
    </source>
</evidence>
<reference evidence="5" key="1">
    <citation type="submission" date="2019-06" db="EMBL/GenBank/DDBJ databases">
        <authorList>
            <consortium name="Wellcome Sanger Institute Data Sharing"/>
        </authorList>
    </citation>
    <scope>NUCLEOTIDE SEQUENCE [LARGE SCALE GENOMIC DNA]</scope>
</reference>
<evidence type="ECO:0000313" key="6">
    <source>
        <dbReference type="Proteomes" id="UP000472263"/>
    </source>
</evidence>
<proteinExistence type="predicted"/>
<keyword evidence="2" id="KW-0963">Cytoplasm</keyword>
<dbReference type="SUPFAM" id="SSF47986">
    <property type="entry name" value="DEATH domain"/>
    <property type="match status" value="2"/>
</dbReference>
<evidence type="ECO:0000313" key="5">
    <source>
        <dbReference type="Ensembl" id="ENSMMDP00005000865.1"/>
    </source>
</evidence>
<dbReference type="Pfam" id="PF02758">
    <property type="entry name" value="PYRIN"/>
    <property type="match status" value="2"/>
</dbReference>
<dbReference type="PROSITE" id="PS50824">
    <property type="entry name" value="DAPIN"/>
    <property type="match status" value="2"/>
</dbReference>
<sequence>MAALKELLLETLNDLGDKELKEFKWYLQAEILEGLPAIPKSRLEKADRPDTVDQMVQTYNQHCLEVTKKVLMKINRNDLVQNLSNTGSEPEGKLRMVENGAELNKYLHRCKVDFRKSLIFADLGIFNFEIQIFFWMAVELLLETLNDLGDDDLKIFQWFLQQTDSLEGLPAIPKSRLERADRPDTVDQMVQTYNQHCLEVTKKVLMKINRNDLVQNFTYLANFNSNSLCEARLSSSRSIL</sequence>
<reference evidence="5" key="2">
    <citation type="submission" date="2025-08" db="UniProtKB">
        <authorList>
            <consortium name="Ensembl"/>
        </authorList>
    </citation>
    <scope>IDENTIFICATION</scope>
</reference>
<keyword evidence="3" id="KW-0677">Repeat</keyword>
<dbReference type="GeneTree" id="ENSGT01090000260202"/>
<evidence type="ECO:0000259" key="4">
    <source>
        <dbReference type="PROSITE" id="PS50824"/>
    </source>
</evidence>
<dbReference type="PANTHER" id="PTHR45690">
    <property type="entry name" value="NACHT, LRR AND PYD DOMAINS-CONTAINING PROTEIN 12"/>
    <property type="match status" value="1"/>
</dbReference>
<dbReference type="GO" id="GO:0005737">
    <property type="term" value="C:cytoplasm"/>
    <property type="evidence" value="ECO:0007669"/>
    <property type="project" value="UniProtKB-SubCell"/>
</dbReference>
<dbReference type="InterPro" id="IPR011029">
    <property type="entry name" value="DEATH-like_dom_sf"/>
</dbReference>
<dbReference type="CDD" id="cd08321">
    <property type="entry name" value="Pyrin_ASC-like"/>
    <property type="match status" value="2"/>
</dbReference>